<dbReference type="EMBL" id="MIMV01000049">
    <property type="protein sequence ID" value="OTA91799.1"/>
    <property type="molecule type" value="Genomic_DNA"/>
</dbReference>
<protein>
    <submittedName>
        <fullName evidence="2">Uncharacterized protein</fullName>
    </submittedName>
</protein>
<sequence>MKEYGNLLINSVIPLLISGISTVGGIWGATIQAKKYEDSKQSKVESYQKILEIIEPINALYILIQDSRWADARNACFGGTLDDLENKLQSGTYVLLVPREVLKSTKIILNEMVEIVNLEEQMSKIKPRYNKKYNPDILEVKMKNLYIDYNQYISKIKKKYRLFR</sequence>
<keyword evidence="1" id="KW-0472">Membrane</keyword>
<dbReference type="AlphaFoldDB" id="A0AAE5JAH4"/>
<evidence type="ECO:0000256" key="1">
    <source>
        <dbReference type="SAM" id="Phobius"/>
    </source>
</evidence>
<keyword evidence="1" id="KW-1133">Transmembrane helix</keyword>
<evidence type="ECO:0000313" key="2">
    <source>
        <dbReference type="EMBL" id="OTA91799.1"/>
    </source>
</evidence>
<proteinExistence type="predicted"/>
<name>A0AAE5JAH4_LIMRT</name>
<comment type="caution">
    <text evidence="2">The sequence shown here is derived from an EMBL/GenBank/DDBJ whole genome shotgun (WGS) entry which is preliminary data.</text>
</comment>
<gene>
    <name evidence="2" type="ORF">BHL83_11020</name>
</gene>
<organism evidence="2 3">
    <name type="scientific">Limosilactobacillus reuteri</name>
    <name type="common">Lactobacillus reuteri</name>
    <dbReference type="NCBI Taxonomy" id="1598"/>
    <lineage>
        <taxon>Bacteria</taxon>
        <taxon>Bacillati</taxon>
        <taxon>Bacillota</taxon>
        <taxon>Bacilli</taxon>
        <taxon>Lactobacillales</taxon>
        <taxon>Lactobacillaceae</taxon>
        <taxon>Limosilactobacillus</taxon>
    </lineage>
</organism>
<accession>A0AAE5JAH4</accession>
<feature type="transmembrane region" description="Helical" evidence="1">
    <location>
        <begin position="12"/>
        <end position="33"/>
    </location>
</feature>
<dbReference type="RefSeq" id="WP_086142386.1">
    <property type="nucleotide sequence ID" value="NZ_MIMF01000359.1"/>
</dbReference>
<dbReference type="Proteomes" id="UP000194219">
    <property type="component" value="Unassembled WGS sequence"/>
</dbReference>
<reference evidence="2 3" key="1">
    <citation type="submission" date="2016-09" db="EMBL/GenBank/DDBJ databases">
        <title>Lactobacillus reuteri KLR3006, genome sequencing and assembly.</title>
        <authorList>
            <person name="Lee J.-Y."/>
            <person name="Kim E.B."/>
            <person name="Choi Y.-J."/>
        </authorList>
    </citation>
    <scope>NUCLEOTIDE SEQUENCE [LARGE SCALE GENOMIC DNA]</scope>
    <source>
        <strain evidence="2 3">KLR3006</strain>
    </source>
</reference>
<keyword evidence="1" id="KW-0812">Transmembrane</keyword>
<evidence type="ECO:0000313" key="3">
    <source>
        <dbReference type="Proteomes" id="UP000194219"/>
    </source>
</evidence>